<dbReference type="InterPro" id="IPR008881">
    <property type="entry name" value="Trigger_fac_ribosome-bd_bac"/>
</dbReference>
<dbReference type="PANTHER" id="PTHR30560:SF3">
    <property type="entry name" value="TRIGGER FACTOR-LIKE PROTEIN TIG, CHLOROPLASTIC"/>
    <property type="match status" value="1"/>
</dbReference>
<dbReference type="AlphaFoldDB" id="A0A1F5G2X5"/>
<evidence type="ECO:0000256" key="6">
    <source>
        <dbReference type="ARBA" id="ARBA00023110"/>
    </source>
</evidence>
<evidence type="ECO:0000256" key="11">
    <source>
        <dbReference type="SAM" id="MobiDB-lite"/>
    </source>
</evidence>
<dbReference type="InterPro" id="IPR037041">
    <property type="entry name" value="Trigger_fac_C_sf"/>
</dbReference>
<evidence type="ECO:0000313" key="14">
    <source>
        <dbReference type="EMBL" id="OGD86220.1"/>
    </source>
</evidence>
<feature type="domain" description="Trigger factor C-terminal" evidence="13">
    <location>
        <begin position="221"/>
        <end position="338"/>
    </location>
</feature>
<dbReference type="GO" id="GO:0044183">
    <property type="term" value="F:protein folding chaperone"/>
    <property type="evidence" value="ECO:0007669"/>
    <property type="project" value="TreeGrafter"/>
</dbReference>
<dbReference type="InterPro" id="IPR036611">
    <property type="entry name" value="Trigger_fac_ribosome-bd_sf"/>
</dbReference>
<feature type="region of interest" description="Disordered" evidence="11">
    <location>
        <begin position="151"/>
        <end position="174"/>
    </location>
</feature>
<evidence type="ECO:0000256" key="5">
    <source>
        <dbReference type="ARBA" id="ARBA00016902"/>
    </source>
</evidence>
<dbReference type="Proteomes" id="UP000176317">
    <property type="component" value="Unassembled WGS sequence"/>
</dbReference>
<evidence type="ECO:0000256" key="10">
    <source>
        <dbReference type="SAM" id="Coils"/>
    </source>
</evidence>
<dbReference type="GO" id="GO:0005737">
    <property type="term" value="C:cytoplasm"/>
    <property type="evidence" value="ECO:0007669"/>
    <property type="project" value="UniProtKB-SubCell"/>
</dbReference>
<keyword evidence="10" id="KW-0175">Coiled coil</keyword>
<comment type="catalytic activity">
    <reaction evidence="1">
        <text>[protein]-peptidylproline (omega=180) = [protein]-peptidylproline (omega=0)</text>
        <dbReference type="Rhea" id="RHEA:16237"/>
        <dbReference type="Rhea" id="RHEA-COMP:10747"/>
        <dbReference type="Rhea" id="RHEA-COMP:10748"/>
        <dbReference type="ChEBI" id="CHEBI:83833"/>
        <dbReference type="ChEBI" id="CHEBI:83834"/>
        <dbReference type="EC" id="5.2.1.8"/>
    </reaction>
</comment>
<gene>
    <name evidence="14" type="ORF">A2164_02520</name>
</gene>
<dbReference type="Gene3D" id="1.10.3120.10">
    <property type="entry name" value="Trigger factor, C-terminal domain"/>
    <property type="match status" value="1"/>
</dbReference>
<comment type="subcellular location">
    <subcellularLocation>
        <location evidence="2">Cytoplasm</location>
    </subcellularLocation>
</comment>
<dbReference type="InterPro" id="IPR005215">
    <property type="entry name" value="Trig_fac"/>
</dbReference>
<dbReference type="EMBL" id="MFAT01000036">
    <property type="protein sequence ID" value="OGD86220.1"/>
    <property type="molecule type" value="Genomic_DNA"/>
</dbReference>
<dbReference type="GO" id="GO:0015031">
    <property type="term" value="P:protein transport"/>
    <property type="evidence" value="ECO:0007669"/>
    <property type="project" value="InterPro"/>
</dbReference>
<keyword evidence="6" id="KW-0697">Rotamase</keyword>
<comment type="caution">
    <text evidence="14">The sequence shown here is derived from an EMBL/GenBank/DDBJ whole genome shotgun (WGS) entry which is preliminary data.</text>
</comment>
<dbReference type="GO" id="GO:0043335">
    <property type="term" value="P:protein unfolding"/>
    <property type="evidence" value="ECO:0007669"/>
    <property type="project" value="TreeGrafter"/>
</dbReference>
<organism evidence="14 15">
    <name type="scientific">Candidatus Curtissbacteria bacterium RBG_13_35_7</name>
    <dbReference type="NCBI Taxonomy" id="1797705"/>
    <lineage>
        <taxon>Bacteria</taxon>
        <taxon>Candidatus Curtissiibacteriota</taxon>
    </lineage>
</organism>
<dbReference type="GO" id="GO:0003755">
    <property type="term" value="F:peptidyl-prolyl cis-trans isomerase activity"/>
    <property type="evidence" value="ECO:0007669"/>
    <property type="project" value="UniProtKB-KW"/>
</dbReference>
<dbReference type="InterPro" id="IPR027304">
    <property type="entry name" value="Trigger_fact/SurA_dom_sf"/>
</dbReference>
<evidence type="ECO:0000256" key="8">
    <source>
        <dbReference type="ARBA" id="ARBA00023235"/>
    </source>
</evidence>
<feature type="compositionally biased region" description="Basic and acidic residues" evidence="11">
    <location>
        <begin position="151"/>
        <end position="173"/>
    </location>
</feature>
<feature type="domain" description="Trigger factor ribosome-binding bacterial" evidence="12">
    <location>
        <begin position="1"/>
        <end position="146"/>
    </location>
</feature>
<reference evidence="14 15" key="1">
    <citation type="journal article" date="2016" name="Nat. Commun.">
        <title>Thousands of microbial genomes shed light on interconnected biogeochemical processes in an aquifer system.</title>
        <authorList>
            <person name="Anantharaman K."/>
            <person name="Brown C.T."/>
            <person name="Hug L.A."/>
            <person name="Sharon I."/>
            <person name="Castelle C.J."/>
            <person name="Probst A.J."/>
            <person name="Thomas B.C."/>
            <person name="Singh A."/>
            <person name="Wilkins M.J."/>
            <person name="Karaoz U."/>
            <person name="Brodie E.L."/>
            <person name="Williams K.H."/>
            <person name="Hubbard S.S."/>
            <person name="Banfield J.F."/>
        </authorList>
    </citation>
    <scope>NUCLEOTIDE SEQUENCE [LARGE SCALE GENOMIC DNA]</scope>
</reference>
<protein>
    <recommendedName>
        <fullName evidence="5">Trigger factor</fullName>
        <ecNumber evidence="4">5.2.1.8</ecNumber>
    </recommendedName>
    <alternativeName>
        <fullName evidence="9">PPIase</fullName>
    </alternativeName>
</protein>
<dbReference type="PANTHER" id="PTHR30560">
    <property type="entry name" value="TRIGGER FACTOR CHAPERONE AND PEPTIDYL-PROLYL CIS/TRANS ISOMERASE"/>
    <property type="match status" value="1"/>
</dbReference>
<proteinExistence type="inferred from homology"/>
<evidence type="ECO:0000259" key="13">
    <source>
        <dbReference type="Pfam" id="PF05698"/>
    </source>
</evidence>
<accession>A0A1F5G2X5</accession>
<dbReference type="SUPFAM" id="SSF102735">
    <property type="entry name" value="Trigger factor ribosome-binding domain"/>
    <property type="match status" value="1"/>
</dbReference>
<evidence type="ECO:0000256" key="1">
    <source>
        <dbReference type="ARBA" id="ARBA00000971"/>
    </source>
</evidence>
<dbReference type="Pfam" id="PF05697">
    <property type="entry name" value="Trigger_N"/>
    <property type="match status" value="1"/>
</dbReference>
<dbReference type="EC" id="5.2.1.8" evidence="4"/>
<dbReference type="GO" id="GO:0051083">
    <property type="term" value="P:'de novo' cotranslational protein folding"/>
    <property type="evidence" value="ECO:0007669"/>
    <property type="project" value="TreeGrafter"/>
</dbReference>
<dbReference type="Pfam" id="PF05698">
    <property type="entry name" value="Trigger_C"/>
    <property type="match status" value="1"/>
</dbReference>
<evidence type="ECO:0000256" key="2">
    <source>
        <dbReference type="ARBA" id="ARBA00004496"/>
    </source>
</evidence>
<dbReference type="InterPro" id="IPR008880">
    <property type="entry name" value="Trigger_fac_C"/>
</dbReference>
<sequence>MQYTVNRGEKGRVEAKVDVPKSAFVEAYDKVLEQLGKEAKISGFRPGHIPRDVIESNVGANKILNETASFLISKHLSDIYKKENIVPLGSPSIAVGSLAQDSPFTFTATVTSKPQIKVGNWKKLKVKRVKAKEVTDKDVSDSIKNIYEAWKKQQESDKQHATSDKQENEEQKSGKFIYDAHGNKIFLKGEGETRKSFSAKASEDEIDDNFARKIRARDLIHLKELVRKDLEKIMADQVEAKVEEEIFEEMLKLAEVEVPDILIDDELNRIILRITQNLEQQNKKLEDYLKEQNTTLDALKAKLRPQAEKNVKVTLIMDEIGRSEKVEVTSEEIENAGKGVDQTKLSEQQKADLKNYLAVSIMQSKTLAMVKKAVTSSALKS</sequence>
<evidence type="ECO:0000256" key="4">
    <source>
        <dbReference type="ARBA" id="ARBA00013194"/>
    </source>
</evidence>
<name>A0A1F5G2X5_9BACT</name>
<evidence type="ECO:0000256" key="7">
    <source>
        <dbReference type="ARBA" id="ARBA00023186"/>
    </source>
</evidence>
<comment type="similarity">
    <text evidence="3">Belongs to the FKBP-type PPIase family. Tig subfamily.</text>
</comment>
<keyword evidence="8" id="KW-0413">Isomerase</keyword>
<dbReference type="GO" id="GO:0043022">
    <property type="term" value="F:ribosome binding"/>
    <property type="evidence" value="ECO:0007669"/>
    <property type="project" value="TreeGrafter"/>
</dbReference>
<dbReference type="SUPFAM" id="SSF109998">
    <property type="entry name" value="Triger factor/SurA peptide-binding domain-like"/>
    <property type="match status" value="1"/>
</dbReference>
<evidence type="ECO:0000313" key="15">
    <source>
        <dbReference type="Proteomes" id="UP000176317"/>
    </source>
</evidence>
<feature type="coiled-coil region" evidence="10">
    <location>
        <begin position="271"/>
        <end position="302"/>
    </location>
</feature>
<evidence type="ECO:0000256" key="3">
    <source>
        <dbReference type="ARBA" id="ARBA00005464"/>
    </source>
</evidence>
<keyword evidence="7" id="KW-0143">Chaperone</keyword>
<dbReference type="Gene3D" id="3.30.70.1050">
    <property type="entry name" value="Trigger factor ribosome-binding domain"/>
    <property type="match status" value="1"/>
</dbReference>
<evidence type="ECO:0000256" key="9">
    <source>
        <dbReference type="ARBA" id="ARBA00029986"/>
    </source>
</evidence>
<evidence type="ECO:0000259" key="12">
    <source>
        <dbReference type="Pfam" id="PF05697"/>
    </source>
</evidence>